<keyword evidence="1" id="KW-0732">Signal</keyword>
<sequence>MKKTALVETELVKSALGKTALVLAAALLAAGTARAALVTVDYAVPIAAIAEEYLDPYSYEEVGTTFLGGIQASVGDVLTGRFTYDDAAPLAAGFGGYFTQVVSHSVSFDLIGATITLDNSLLITSRTAAADGLGLNGSGNIGGETDPLAVVDFAFAAPAGTHAPETLPSAADWQHYGASSANPFRMTIHGLGYNAYLTGGEMQFSVSAVPEPATAAMLLAGLATVAAARLGSSSAMRRRKAIGA</sequence>
<feature type="signal peptide" evidence="1">
    <location>
        <begin position="1"/>
        <end position="35"/>
    </location>
</feature>
<evidence type="ECO:0000313" key="2">
    <source>
        <dbReference type="EMBL" id="GGY52819.1"/>
    </source>
</evidence>
<dbReference type="EMBL" id="BMWV01000009">
    <property type="protein sequence ID" value="GGY52819.1"/>
    <property type="molecule type" value="Genomic_DNA"/>
</dbReference>
<accession>A0A411WUY7</accession>
<gene>
    <name evidence="3" type="ORF">EYF70_05135</name>
    <name evidence="2" type="ORF">GCM10007387_38950</name>
</gene>
<dbReference type="Proteomes" id="UP000628442">
    <property type="component" value="Unassembled WGS sequence"/>
</dbReference>
<evidence type="ECO:0000256" key="1">
    <source>
        <dbReference type="SAM" id="SignalP"/>
    </source>
</evidence>
<reference evidence="2" key="1">
    <citation type="journal article" date="2014" name="Int. J. Syst. Evol. Microbiol.">
        <title>Complete genome sequence of Corynebacterium casei LMG S-19264T (=DSM 44701T), isolated from a smear-ripened cheese.</title>
        <authorList>
            <consortium name="US DOE Joint Genome Institute (JGI-PGF)"/>
            <person name="Walter F."/>
            <person name="Albersmeier A."/>
            <person name="Kalinowski J."/>
            <person name="Ruckert C."/>
        </authorList>
    </citation>
    <scope>NUCLEOTIDE SEQUENCE</scope>
    <source>
        <strain evidence="2">KCTC 12343</strain>
    </source>
</reference>
<evidence type="ECO:0000313" key="4">
    <source>
        <dbReference type="Proteomes" id="UP000292307"/>
    </source>
</evidence>
<dbReference type="Proteomes" id="UP000292307">
    <property type="component" value="Chromosome"/>
</dbReference>
<dbReference type="RefSeq" id="WP_131144448.1">
    <property type="nucleotide sequence ID" value="NZ_BMWV01000009.1"/>
</dbReference>
<reference evidence="3 4" key="2">
    <citation type="submission" date="2019-02" db="EMBL/GenBank/DDBJ databases">
        <title>Draft Genome Sequences of Six Type Strains of the Genus Massilia.</title>
        <authorList>
            <person name="Miess H."/>
            <person name="Frediansyhah A."/>
            <person name="Gross H."/>
        </authorList>
    </citation>
    <scope>NUCLEOTIDE SEQUENCE [LARGE SCALE GENOMIC DNA]</scope>
    <source>
        <strain evidence="3 4">DSM 17472</strain>
    </source>
</reference>
<evidence type="ECO:0000313" key="3">
    <source>
        <dbReference type="EMBL" id="QBI00307.1"/>
    </source>
</evidence>
<evidence type="ECO:0000313" key="5">
    <source>
        <dbReference type="Proteomes" id="UP000628442"/>
    </source>
</evidence>
<dbReference type="EMBL" id="CP036401">
    <property type="protein sequence ID" value="QBI00307.1"/>
    <property type="molecule type" value="Genomic_DNA"/>
</dbReference>
<name>A0A411WUY7_9BURK</name>
<dbReference type="AlphaFoldDB" id="A0A411WUY7"/>
<proteinExistence type="predicted"/>
<organism evidence="2 5">
    <name type="scientific">Pseudoduganella albidiflava</name>
    <dbReference type="NCBI Taxonomy" id="321983"/>
    <lineage>
        <taxon>Bacteria</taxon>
        <taxon>Pseudomonadati</taxon>
        <taxon>Pseudomonadota</taxon>
        <taxon>Betaproteobacteria</taxon>
        <taxon>Burkholderiales</taxon>
        <taxon>Oxalobacteraceae</taxon>
        <taxon>Telluria group</taxon>
        <taxon>Pseudoduganella</taxon>
    </lineage>
</organism>
<keyword evidence="4" id="KW-1185">Reference proteome</keyword>
<dbReference type="OrthoDB" id="8756325at2"/>
<feature type="chain" id="PRO_5044601601" evidence="1">
    <location>
        <begin position="36"/>
        <end position="244"/>
    </location>
</feature>
<reference evidence="2" key="3">
    <citation type="submission" date="2022-12" db="EMBL/GenBank/DDBJ databases">
        <authorList>
            <person name="Sun Q."/>
            <person name="Kim S."/>
        </authorList>
    </citation>
    <scope>NUCLEOTIDE SEQUENCE</scope>
    <source>
        <strain evidence="2">KCTC 12343</strain>
    </source>
</reference>
<protein>
    <submittedName>
        <fullName evidence="3">PEP-CTERM sorting domain-containing protein</fullName>
    </submittedName>
</protein>